<evidence type="ECO:0000256" key="9">
    <source>
        <dbReference type="ARBA" id="ARBA00022917"/>
    </source>
</evidence>
<keyword evidence="8" id="KW-0067">ATP-binding</keyword>
<comment type="subcellular location">
    <subcellularLocation>
        <location evidence="1">Endomembrane system</location>
    </subcellularLocation>
</comment>
<keyword evidence="10" id="KW-1133">Transmembrane helix</keyword>
<evidence type="ECO:0000256" key="5">
    <source>
        <dbReference type="ARBA" id="ARBA00022679"/>
    </source>
</evidence>
<name>A0ABY9DDU0_VITVI</name>
<evidence type="ECO:0000256" key="11">
    <source>
        <dbReference type="ARBA" id="ARBA00023136"/>
    </source>
</evidence>
<evidence type="ECO:0000256" key="3">
    <source>
        <dbReference type="ARBA" id="ARBA00022598"/>
    </source>
</evidence>
<comment type="similarity">
    <text evidence="2">Belongs to the class-I aminoacyl-tRNA synthetase family.</text>
</comment>
<dbReference type="EMBL" id="CP126662">
    <property type="protein sequence ID" value="WKA04756.1"/>
    <property type="molecule type" value="Genomic_DNA"/>
</dbReference>
<dbReference type="PANTHER" id="PTHR45794:SF1">
    <property type="entry name" value="LEUCINE--TRNA LIGASE, CYTOPLASMIC"/>
    <property type="match status" value="1"/>
</dbReference>
<keyword evidence="9" id="KW-0648">Protein biosynthesis</keyword>
<dbReference type="Proteomes" id="UP001227230">
    <property type="component" value="Chromosome 15"/>
</dbReference>
<keyword evidence="14" id="KW-1185">Reference proteome</keyword>
<evidence type="ECO:0000256" key="7">
    <source>
        <dbReference type="ARBA" id="ARBA00022741"/>
    </source>
</evidence>
<dbReference type="InterPro" id="IPR009008">
    <property type="entry name" value="Val/Leu/Ile-tRNA-synth_edit"/>
</dbReference>
<keyword evidence="7" id="KW-0547">Nucleotide-binding</keyword>
<gene>
    <name evidence="13" type="ORF">VitviT2T_022763</name>
</gene>
<keyword evidence="3" id="KW-0436">Ligase</keyword>
<dbReference type="PANTHER" id="PTHR45794">
    <property type="entry name" value="LEUCYL-TRNA SYNTHETASE"/>
    <property type="match status" value="1"/>
</dbReference>
<evidence type="ECO:0000256" key="12">
    <source>
        <dbReference type="ARBA" id="ARBA00023146"/>
    </source>
</evidence>
<evidence type="ECO:0000256" key="2">
    <source>
        <dbReference type="ARBA" id="ARBA00005594"/>
    </source>
</evidence>
<evidence type="ECO:0000313" key="13">
    <source>
        <dbReference type="EMBL" id="WKA04756.1"/>
    </source>
</evidence>
<organism evidence="13 14">
    <name type="scientific">Vitis vinifera</name>
    <name type="common">Grape</name>
    <dbReference type="NCBI Taxonomy" id="29760"/>
    <lineage>
        <taxon>Eukaryota</taxon>
        <taxon>Viridiplantae</taxon>
        <taxon>Streptophyta</taxon>
        <taxon>Embryophyta</taxon>
        <taxon>Tracheophyta</taxon>
        <taxon>Spermatophyta</taxon>
        <taxon>Magnoliopsida</taxon>
        <taxon>eudicotyledons</taxon>
        <taxon>Gunneridae</taxon>
        <taxon>Pentapetalae</taxon>
        <taxon>rosids</taxon>
        <taxon>Vitales</taxon>
        <taxon>Vitaceae</taxon>
        <taxon>Viteae</taxon>
        <taxon>Vitis</taxon>
    </lineage>
</organism>
<evidence type="ECO:0000256" key="6">
    <source>
        <dbReference type="ARBA" id="ARBA00022692"/>
    </source>
</evidence>
<keyword evidence="11" id="KW-0472">Membrane</keyword>
<keyword evidence="4" id="KW-0328">Glycosyltransferase</keyword>
<evidence type="ECO:0000256" key="1">
    <source>
        <dbReference type="ARBA" id="ARBA00004308"/>
    </source>
</evidence>
<reference evidence="13 14" key="1">
    <citation type="journal article" date="2023" name="Hortic Res">
        <title>The complete reference genome for grapevine (Vitis vinifera L.) genetics and breeding.</title>
        <authorList>
            <person name="Shi X."/>
            <person name="Cao S."/>
            <person name="Wang X."/>
            <person name="Huang S."/>
            <person name="Wang Y."/>
            <person name="Liu Z."/>
            <person name="Liu W."/>
            <person name="Leng X."/>
            <person name="Peng Y."/>
            <person name="Wang N."/>
            <person name="Wang Y."/>
            <person name="Ma Z."/>
            <person name="Xu X."/>
            <person name="Zhang F."/>
            <person name="Xue H."/>
            <person name="Zhong H."/>
            <person name="Wang Y."/>
            <person name="Zhang K."/>
            <person name="Velt A."/>
            <person name="Avia K."/>
            <person name="Holtgrawe D."/>
            <person name="Grimplet J."/>
            <person name="Matus J.T."/>
            <person name="Ware D."/>
            <person name="Wu X."/>
            <person name="Wang H."/>
            <person name="Liu C."/>
            <person name="Fang Y."/>
            <person name="Rustenholz C."/>
            <person name="Cheng Z."/>
            <person name="Xiao H."/>
            <person name="Zhou Y."/>
        </authorList>
    </citation>
    <scope>NUCLEOTIDE SEQUENCE [LARGE SCALE GENOMIC DNA]</scope>
    <source>
        <strain evidence="14">cv. Pinot noir / PN40024</strain>
        <tissue evidence="13">Leaf</tissue>
    </source>
</reference>
<dbReference type="Gene3D" id="3.40.50.620">
    <property type="entry name" value="HUPs"/>
    <property type="match status" value="1"/>
</dbReference>
<sequence length="448" mass="50982">MACPVTPLVEEPLDFNMKGDPTMALLTLSDGLRVISIDALAVGFTHRSCGVRTVYPLALILSSTRELSCQIQDETESFFKVQEPKPLIRSKLIEIAQAIVYGEPEKRVMSRSGDEYVVALTDQWYIIYEEPEWKKLTEACLPNMNLYSDETRHGFEHTLSWLNQWACSHSFRFGTRFPWDEEFLVESLSDSTIYMAYYLVAHILQNGAFEINDDEVFIITQRATLNLVYQNFSKVPEKPTCLVELTGYDLIGLPLKSPLSFNEIIYSLPMLSILTSKGIDVFVSTVDPKKEPSLVTANTILSVLSTDHPVEKLARYISDDGGALLIFEVVAEAARFAKYHRRVEREYDEFKVQINGLPDSISHRSDTYHAQEEIKAVKLQRQNRDDETVETVMLKPSSDEPLQSTADDTRLIDLIDVGIRLPLLVHVSYEKHLGYDHDKKSRVMQTSV</sequence>
<dbReference type="InterPro" id="IPR014729">
    <property type="entry name" value="Rossmann-like_a/b/a_fold"/>
</dbReference>
<dbReference type="InterPro" id="IPR005150">
    <property type="entry name" value="Cellulose_synth"/>
</dbReference>
<dbReference type="Pfam" id="PF03552">
    <property type="entry name" value="Cellulose_synt"/>
    <property type="match status" value="1"/>
</dbReference>
<protein>
    <submittedName>
        <fullName evidence="13">Uncharacterized protein</fullName>
    </submittedName>
</protein>
<keyword evidence="5" id="KW-0808">Transferase</keyword>
<dbReference type="InterPro" id="IPR004493">
    <property type="entry name" value="Leu-tRNA-synth_Ia_arc/euk"/>
</dbReference>
<evidence type="ECO:0000256" key="10">
    <source>
        <dbReference type="ARBA" id="ARBA00022989"/>
    </source>
</evidence>
<dbReference type="Gene3D" id="3.90.740.10">
    <property type="entry name" value="Valyl/Leucyl/Isoleucyl-tRNA synthetase, editing domain"/>
    <property type="match status" value="1"/>
</dbReference>
<dbReference type="SUPFAM" id="SSF52374">
    <property type="entry name" value="Nucleotidylyl transferase"/>
    <property type="match status" value="1"/>
</dbReference>
<keyword evidence="12" id="KW-0030">Aminoacyl-tRNA synthetase</keyword>
<keyword evidence="6" id="KW-0812">Transmembrane</keyword>
<evidence type="ECO:0000313" key="14">
    <source>
        <dbReference type="Proteomes" id="UP001227230"/>
    </source>
</evidence>
<proteinExistence type="inferred from homology"/>
<accession>A0ABY9DDU0</accession>
<evidence type="ECO:0000256" key="4">
    <source>
        <dbReference type="ARBA" id="ARBA00022676"/>
    </source>
</evidence>
<evidence type="ECO:0000256" key="8">
    <source>
        <dbReference type="ARBA" id="ARBA00022840"/>
    </source>
</evidence>